<comment type="caution">
    <text evidence="1">The sequence shown here is derived from an EMBL/GenBank/DDBJ whole genome shotgun (WGS) entry which is preliminary data.</text>
</comment>
<dbReference type="Proteomes" id="UP000580861">
    <property type="component" value="Unassembled WGS sequence"/>
</dbReference>
<proteinExistence type="predicted"/>
<dbReference type="InterPro" id="IPR009467">
    <property type="entry name" value="Glycolipid-bd_prot_put"/>
</dbReference>
<reference evidence="1 2" key="1">
    <citation type="submission" date="2020-08" db="EMBL/GenBank/DDBJ databases">
        <title>Sequencing the genomes of 1000 actinobacteria strains.</title>
        <authorList>
            <person name="Klenk H.-P."/>
        </authorList>
    </citation>
    <scope>NUCLEOTIDE SEQUENCE [LARGE SCALE GENOMIC DNA]</scope>
    <source>
        <strain evidence="1 2">DSM 45272</strain>
    </source>
</reference>
<dbReference type="RefSeq" id="WP_221471260.1">
    <property type="nucleotide sequence ID" value="NZ_JACHMX010000001.1"/>
</dbReference>
<dbReference type="EMBL" id="JACHMX010000001">
    <property type="protein sequence ID" value="MBB5855723.1"/>
    <property type="molecule type" value="Genomic_DNA"/>
</dbReference>
<organism evidence="1 2">
    <name type="scientific">Amycolatopsis umgeniensis</name>
    <dbReference type="NCBI Taxonomy" id="336628"/>
    <lineage>
        <taxon>Bacteria</taxon>
        <taxon>Bacillati</taxon>
        <taxon>Actinomycetota</taxon>
        <taxon>Actinomycetes</taxon>
        <taxon>Pseudonocardiales</taxon>
        <taxon>Pseudonocardiaceae</taxon>
        <taxon>Amycolatopsis</taxon>
    </lineage>
</organism>
<evidence type="ECO:0000313" key="2">
    <source>
        <dbReference type="Proteomes" id="UP000580861"/>
    </source>
</evidence>
<name>A0A841BA17_9PSEU</name>
<dbReference type="SUPFAM" id="SSF159275">
    <property type="entry name" value="PA1994-like"/>
    <property type="match status" value="1"/>
</dbReference>
<evidence type="ECO:0008006" key="3">
    <source>
        <dbReference type="Google" id="ProtNLM"/>
    </source>
</evidence>
<evidence type="ECO:0000313" key="1">
    <source>
        <dbReference type="EMBL" id="MBB5855723.1"/>
    </source>
</evidence>
<sequence>MMSRMKRMLFWTGADSWRAEVSEVEWSDTALTATGTQIGVAPLSYRLDYSLSVGEGFVTDRLEVTARGENWSRQLNLARLPDGTWTIGAEHQGTVDLPDPGGDPAAVTGALDCDLGRSPLTNVMPLRRHDLHKKPGAVDFLMAWVSVPDLSVHPSRQRYEHLRAPADGAGLVRYIGAHRAFEGELEVDEHGFVLTYPELGRRVPPPQPR</sequence>
<dbReference type="AlphaFoldDB" id="A0A841BA17"/>
<gene>
    <name evidence="1" type="ORF">HDA45_005810</name>
</gene>
<protein>
    <recommendedName>
        <fullName evidence="3">Glycolipid-binding domain-containing protein</fullName>
    </recommendedName>
</protein>
<accession>A0A841BA17</accession>
<dbReference type="Pfam" id="PF06475">
    <property type="entry name" value="Glycolipid_bind"/>
    <property type="match status" value="1"/>
</dbReference>
<keyword evidence="2" id="KW-1185">Reference proteome</keyword>